<proteinExistence type="predicted"/>
<sequence>MPCEQTLRQPTPGPSGTQWLEDLFHSKQPPFPFLILTFASSELILLPFVDPSEHNEPPIPGPSTPSEPHEDAWTREPEPEVAPIFFCFSVPNFPSPLLQPSAACLATPASVIIIDNTPVGSPPPLLPWFLPQGSLQFPPRTQPPPPLIPMMSLARNSPTCNQH</sequence>
<name>A0A9Q3F032_9BASI</name>
<dbReference type="EMBL" id="AVOT02033441">
    <property type="protein sequence ID" value="MBW0527342.1"/>
    <property type="molecule type" value="Genomic_DNA"/>
</dbReference>
<accession>A0A9Q3F032</accession>
<feature type="region of interest" description="Disordered" evidence="1">
    <location>
        <begin position="54"/>
        <end position="75"/>
    </location>
</feature>
<gene>
    <name evidence="2" type="ORF">O181_067057</name>
</gene>
<evidence type="ECO:0000256" key="1">
    <source>
        <dbReference type="SAM" id="MobiDB-lite"/>
    </source>
</evidence>
<keyword evidence="3" id="KW-1185">Reference proteome</keyword>
<dbReference type="Proteomes" id="UP000765509">
    <property type="component" value="Unassembled WGS sequence"/>
</dbReference>
<evidence type="ECO:0000313" key="3">
    <source>
        <dbReference type="Proteomes" id="UP000765509"/>
    </source>
</evidence>
<dbReference type="AlphaFoldDB" id="A0A9Q3F032"/>
<comment type="caution">
    <text evidence="2">The sequence shown here is derived from an EMBL/GenBank/DDBJ whole genome shotgun (WGS) entry which is preliminary data.</text>
</comment>
<evidence type="ECO:0000313" key="2">
    <source>
        <dbReference type="EMBL" id="MBW0527342.1"/>
    </source>
</evidence>
<organism evidence="2 3">
    <name type="scientific">Austropuccinia psidii MF-1</name>
    <dbReference type="NCBI Taxonomy" id="1389203"/>
    <lineage>
        <taxon>Eukaryota</taxon>
        <taxon>Fungi</taxon>
        <taxon>Dikarya</taxon>
        <taxon>Basidiomycota</taxon>
        <taxon>Pucciniomycotina</taxon>
        <taxon>Pucciniomycetes</taxon>
        <taxon>Pucciniales</taxon>
        <taxon>Sphaerophragmiaceae</taxon>
        <taxon>Austropuccinia</taxon>
    </lineage>
</organism>
<protein>
    <submittedName>
        <fullName evidence="2">Uncharacterized protein</fullName>
    </submittedName>
</protein>
<reference evidence="2" key="1">
    <citation type="submission" date="2021-03" db="EMBL/GenBank/DDBJ databases">
        <title>Draft genome sequence of rust myrtle Austropuccinia psidii MF-1, a brazilian biotype.</title>
        <authorList>
            <person name="Quecine M.C."/>
            <person name="Pachon D.M.R."/>
            <person name="Bonatelli M.L."/>
            <person name="Correr F.H."/>
            <person name="Franceschini L.M."/>
            <person name="Leite T.F."/>
            <person name="Margarido G.R.A."/>
            <person name="Almeida C.A."/>
            <person name="Ferrarezi J.A."/>
            <person name="Labate C.A."/>
        </authorList>
    </citation>
    <scope>NUCLEOTIDE SEQUENCE</scope>
    <source>
        <strain evidence="2">MF-1</strain>
    </source>
</reference>